<comment type="similarity">
    <text evidence="1 4">Belongs to the V-ATPase F subunit family.</text>
</comment>
<evidence type="ECO:0000313" key="6">
    <source>
        <dbReference type="Proteomes" id="UP000377803"/>
    </source>
</evidence>
<name>A0A5Q0UGL4_9ARCH</name>
<dbReference type="Pfam" id="PF01990">
    <property type="entry name" value="ATP-synt_F"/>
    <property type="match status" value="1"/>
</dbReference>
<dbReference type="GO" id="GO:0046933">
    <property type="term" value="F:proton-transporting ATP synthase activity, rotational mechanism"/>
    <property type="evidence" value="ECO:0007669"/>
    <property type="project" value="UniProtKB-UniRule"/>
</dbReference>
<keyword evidence="4" id="KW-0375">Hydrogen ion transport</keyword>
<dbReference type="EMBL" id="CP040089">
    <property type="protein sequence ID" value="QGA80716.1"/>
    <property type="molecule type" value="Genomic_DNA"/>
</dbReference>
<reference evidence="6" key="1">
    <citation type="submission" date="2019-05" db="EMBL/GenBank/DDBJ databases">
        <title>Candidatus Nanohalobium constans, a novel model system to study the DPANN nano-sized archaea: genomic and physiological characterization of a nanoarchaeon co-cultured with its chitinotrophic host.</title>
        <authorList>
            <person name="La Cono V."/>
            <person name="Arcadi E."/>
            <person name="Crisafi F."/>
            <person name="Denaro R."/>
            <person name="La Spada G."/>
            <person name="Messina E."/>
            <person name="Smedile F."/>
            <person name="Toshchakov S.V."/>
            <person name="Shevchenko M.A."/>
            <person name="Golyshin P.N."/>
            <person name="Golyshina O.V."/>
            <person name="Ferrer M."/>
            <person name="Rohde M."/>
            <person name="Mushegian A."/>
            <person name="Sorokin D.Y."/>
            <person name="Giuliano L."/>
            <person name="Yakimov M.M."/>
        </authorList>
    </citation>
    <scope>NUCLEOTIDE SEQUENCE [LARGE SCALE GENOMIC DNA]</scope>
    <source>
        <strain evidence="6">LC1Nh</strain>
    </source>
</reference>
<dbReference type="GO" id="GO:0005886">
    <property type="term" value="C:plasma membrane"/>
    <property type="evidence" value="ECO:0007669"/>
    <property type="project" value="UniProtKB-SubCell"/>
</dbReference>
<dbReference type="GO" id="GO:0042777">
    <property type="term" value="P:proton motive force-driven plasma membrane ATP synthesis"/>
    <property type="evidence" value="ECO:0007669"/>
    <property type="project" value="UniProtKB-UniRule"/>
</dbReference>
<gene>
    <name evidence="5" type="primary">ntpF</name>
    <name evidence="4" type="synonym">atpF</name>
    <name evidence="5" type="ORF">LC1Nh_0832</name>
</gene>
<evidence type="ECO:0000313" key="5">
    <source>
        <dbReference type="EMBL" id="QGA80716.1"/>
    </source>
</evidence>
<evidence type="ECO:0000256" key="4">
    <source>
        <dbReference type="HAMAP-Rule" id="MF_00312"/>
    </source>
</evidence>
<dbReference type="GeneID" id="42365221"/>
<dbReference type="HAMAP" id="MF_00312">
    <property type="entry name" value="ATP_synth_F_arch"/>
    <property type="match status" value="1"/>
</dbReference>
<dbReference type="GO" id="GO:0005524">
    <property type="term" value="F:ATP binding"/>
    <property type="evidence" value="ECO:0007669"/>
    <property type="project" value="UniProtKB-UniRule"/>
</dbReference>
<keyword evidence="2 4" id="KW-0813">Transport</keyword>
<protein>
    <recommendedName>
        <fullName evidence="4">A-type ATP synthase subunit F</fullName>
    </recommendedName>
</protein>
<dbReference type="RefSeq" id="WP_153550456.1">
    <property type="nucleotide sequence ID" value="NZ_CP040089.1"/>
</dbReference>
<comment type="subunit">
    <text evidence="4">Has multiple subunits with at least A(3), B(3), C, D, E, F, H, I and proteolipid K(x).</text>
</comment>
<comment type="subcellular location">
    <subcellularLocation>
        <location evidence="4">Cell membrane</location>
        <topology evidence="4">Peripheral membrane protein</topology>
    </subcellularLocation>
</comment>
<keyword evidence="4" id="KW-1003">Cell membrane</keyword>
<dbReference type="GO" id="GO:0046961">
    <property type="term" value="F:proton-transporting ATPase activity, rotational mechanism"/>
    <property type="evidence" value="ECO:0007669"/>
    <property type="project" value="InterPro"/>
</dbReference>
<keyword evidence="6" id="KW-1185">Reference proteome</keyword>
<dbReference type="InterPro" id="IPR022944">
    <property type="entry name" value="ATPase_V1-cplx_fsu_bac/arc"/>
</dbReference>
<sequence>MNQEKKKKIAVIGSQEFTLGFELAGISKTYNPENYADKIQELVKRDDLGILVTEQGDMEELPKRVRGQVESSVEPVVVTLSETAESERMQEKIKKAIGADIT</sequence>
<organism evidence="5 6">
    <name type="scientific">Candidatus Nanohalobium constans</name>
    <dbReference type="NCBI Taxonomy" id="2565781"/>
    <lineage>
        <taxon>Archaea</taxon>
        <taxon>Candidatus Nanohalarchaeota</taxon>
        <taxon>Candidatus Nanohalobia</taxon>
        <taxon>Candidatus Nanohalobiales</taxon>
        <taxon>Candidatus Nanohalobiaceae</taxon>
        <taxon>Candidatus Nanohalobium</taxon>
    </lineage>
</organism>
<dbReference type="KEGG" id="ncon:LC1Nh_0832"/>
<dbReference type="InterPro" id="IPR008218">
    <property type="entry name" value="ATPase_V1-cplx_f_g_su"/>
</dbReference>
<evidence type="ECO:0000256" key="3">
    <source>
        <dbReference type="ARBA" id="ARBA00023065"/>
    </source>
</evidence>
<proteinExistence type="inferred from homology"/>
<dbReference type="OrthoDB" id="24971at2157"/>
<comment type="function">
    <text evidence="4">Component of the A-type ATP synthase that produces ATP from ADP in the presence of a proton gradient across the membrane.</text>
</comment>
<dbReference type="Proteomes" id="UP000377803">
    <property type="component" value="Chromosome"/>
</dbReference>
<dbReference type="Gene3D" id="3.40.50.10580">
    <property type="entry name" value="ATPase, V1 complex, subunit F"/>
    <property type="match status" value="1"/>
</dbReference>
<dbReference type="SUPFAM" id="SSF159468">
    <property type="entry name" value="AtpF-like"/>
    <property type="match status" value="1"/>
</dbReference>
<keyword evidence="4" id="KW-0066">ATP synthesis</keyword>
<dbReference type="AlphaFoldDB" id="A0A5Q0UGL4"/>
<keyword evidence="4" id="KW-0472">Membrane</keyword>
<evidence type="ECO:0000256" key="2">
    <source>
        <dbReference type="ARBA" id="ARBA00022448"/>
    </source>
</evidence>
<accession>A0A5Q0UGL4</accession>
<keyword evidence="3 4" id="KW-0406">Ion transport</keyword>
<evidence type="ECO:0000256" key="1">
    <source>
        <dbReference type="ARBA" id="ARBA00010148"/>
    </source>
</evidence>
<dbReference type="InterPro" id="IPR036906">
    <property type="entry name" value="ATPase_V1_fsu_sf"/>
</dbReference>